<reference evidence="1" key="1">
    <citation type="submission" date="2022-09" db="EMBL/GenBank/DDBJ databases">
        <title>Actin cytoskeleton and complex cell architecture in an #Asgard archaeon.</title>
        <authorList>
            <person name="Ponce Toledo R.I."/>
            <person name="Schleper C."/>
            <person name="Rodrigues Oliveira T."/>
            <person name="Wollweber F."/>
            <person name="Xu J."/>
            <person name="Rittmann S."/>
            <person name="Klingl A."/>
            <person name="Pilhofer M."/>
        </authorList>
    </citation>
    <scope>NUCLEOTIDE SEQUENCE</scope>
    <source>
        <strain evidence="1">B-35</strain>
    </source>
</reference>
<accession>A0ABY6HSL0</accession>
<dbReference type="InterPro" id="IPR053180">
    <property type="entry name" value="Ca-binding_acidic-repeat"/>
</dbReference>
<dbReference type="SUPFAM" id="SSF49899">
    <property type="entry name" value="Concanavalin A-like lectins/glucanases"/>
    <property type="match status" value="3"/>
</dbReference>
<evidence type="ECO:0000313" key="2">
    <source>
        <dbReference type="Proteomes" id="UP001208689"/>
    </source>
</evidence>
<dbReference type="Gene3D" id="2.60.120.200">
    <property type="match status" value="3"/>
</dbReference>
<dbReference type="Proteomes" id="UP001208689">
    <property type="component" value="Chromosome"/>
</dbReference>
<gene>
    <name evidence="1" type="ORF">NEF87_002778</name>
</gene>
<sequence length="1082" mass="123153">MNQKKRLLSLYALLLLTCSALIYTNMGTGVAEINISEWTNVPNYGPSELSNFMDEDRGEVMKIYDAGWGLVQKDIIPQYIAGNKIWYSYCVKVTGGESNDYGGVNLSPSTINTGAVGMRIHAGTSLKYWLGDGQEHDTFIDVETDQWYHIGCSYESDGQFEAYLDGEMILSEQAKPISNLNYVYAATCSQSTFLDDIYVGVSKDEAFNSFQDEVTTILIDDFSEDSIGFLPLDWELTAGGYSSFRTVELAESPYDQVLRIYDYGQIPTVYSKVEKKIPAGFGSIEWDLKTDSPGNNNGYFGLMEGDNWLISIGIINNQFRVYYHNDHASYSVYDTNVVASNQWTHLKMEYDGEQDDCRIFVNGVEVRSTPFNTKYASFVDGLYLHSGETGSGKSYYDNIQVNWVKQRVDSFMEYAGIINFDDSYNQDPLASCQEWSSDVNSGYQILDAVTTHSSVLAITDLVSSSSCFTKLNINTPLGVGGCVEGWISGSSIINNAYMGINFGDNYWLLSVGINNGHFKVYHRTSYSTYSTAVSTIEANPNQWYFVCLYYDGMSDICTVSINGVTIGQYSLYDVAGITSIYLHSGENGGGTSYYDSISYDWANEYDAGDARIIDFDRDHLSHKYEETHIYESGLKTSPWKCDSDNDRVNDWDEICGIYGYITDPTRIDSEPIGSEDGLNDYLELFRYHTDPTHYDSDRDGLTDGDEVNLYGTDPTTADSDGDGLTDGEEINGYDMMYLDELYHEHKYATYYTNPLLVDSDNDNWSDKQELDLIQADLDQIHEPNPAVDNYRYLDPMCRDSDLDFLPDGWEEYYGLDPCEYNSELELIENNVPDIYYFFAPIQEPDQERVSGLRIALIFINPDIVSPSWANYYSRVFDKLNYDVVHVYTGYTRNQFYNELYQWTPLIQADDELFIMIQGHGLVEDNEEETPLAYFTLYDDDEVFDQDVGEISGQEFLNRLKLFSAYRKCVFFDTCFAGKVLENFDSEITKVFQTTDATHAQYRTVSKFDKIMQNAKWEKRNTYVASFFWDTLGATTLSEDPIFKYIQADLAFGSLLPWSRTGYQGGTILNPGWNYLERYNIFV</sequence>
<evidence type="ECO:0008006" key="3">
    <source>
        <dbReference type="Google" id="ProtNLM"/>
    </source>
</evidence>
<dbReference type="Pfam" id="PF13385">
    <property type="entry name" value="Laminin_G_3"/>
    <property type="match status" value="1"/>
</dbReference>
<keyword evidence="2" id="KW-1185">Reference proteome</keyword>
<dbReference type="PANTHER" id="PTHR37467">
    <property type="entry name" value="EXPORTED CALCIUM-BINDING GLYCOPROTEIN-RELATED"/>
    <property type="match status" value="1"/>
</dbReference>
<dbReference type="PANTHER" id="PTHR37467:SF1">
    <property type="entry name" value="EXPORTED CALCIUM-BINDING GLYCOPROTEIN"/>
    <property type="match status" value="1"/>
</dbReference>
<proteinExistence type="predicted"/>
<organism evidence="1 2">
    <name type="scientific">Candidatus Lokiarchaeum ossiferum</name>
    <dbReference type="NCBI Taxonomy" id="2951803"/>
    <lineage>
        <taxon>Archaea</taxon>
        <taxon>Promethearchaeati</taxon>
        <taxon>Promethearchaeota</taxon>
        <taxon>Promethearchaeia</taxon>
        <taxon>Promethearchaeales</taxon>
        <taxon>Promethearchaeaceae</taxon>
        <taxon>Candidatus Lokiarchaeum</taxon>
    </lineage>
</organism>
<dbReference type="Gene3D" id="3.40.50.1460">
    <property type="match status" value="1"/>
</dbReference>
<name>A0ABY6HSL0_9ARCH</name>
<dbReference type="EMBL" id="CP104013">
    <property type="protein sequence ID" value="UYP46493.1"/>
    <property type="molecule type" value="Genomic_DNA"/>
</dbReference>
<protein>
    <recommendedName>
        <fullName evidence="3">LamG-like jellyroll fold domain-containing protein</fullName>
    </recommendedName>
</protein>
<dbReference type="InterPro" id="IPR013320">
    <property type="entry name" value="ConA-like_dom_sf"/>
</dbReference>
<evidence type="ECO:0000313" key="1">
    <source>
        <dbReference type="EMBL" id="UYP46493.1"/>
    </source>
</evidence>